<dbReference type="Gene3D" id="3.40.50.1820">
    <property type="entry name" value="alpha/beta hydrolase"/>
    <property type="match status" value="1"/>
</dbReference>
<keyword evidence="2" id="KW-0732">Signal</keyword>
<evidence type="ECO:0000313" key="5">
    <source>
        <dbReference type="Proteomes" id="UP000315971"/>
    </source>
</evidence>
<dbReference type="GO" id="GO:0004252">
    <property type="term" value="F:serine-type endopeptidase activity"/>
    <property type="evidence" value="ECO:0007669"/>
    <property type="project" value="InterPro"/>
</dbReference>
<accession>A0A521D7Q0</accession>
<dbReference type="GO" id="GO:0006508">
    <property type="term" value="P:proteolysis"/>
    <property type="evidence" value="ECO:0007669"/>
    <property type="project" value="InterPro"/>
</dbReference>
<dbReference type="InterPro" id="IPR002471">
    <property type="entry name" value="Pept_S9_AS"/>
</dbReference>
<evidence type="ECO:0000259" key="3">
    <source>
        <dbReference type="Pfam" id="PF02129"/>
    </source>
</evidence>
<evidence type="ECO:0000256" key="1">
    <source>
        <dbReference type="ARBA" id="ARBA00022801"/>
    </source>
</evidence>
<reference evidence="4 5" key="1">
    <citation type="submission" date="2017-05" db="EMBL/GenBank/DDBJ databases">
        <authorList>
            <person name="Varghese N."/>
            <person name="Submissions S."/>
        </authorList>
    </citation>
    <scope>NUCLEOTIDE SEQUENCE [LARGE SCALE GENOMIC DNA]</scope>
    <source>
        <strain evidence="4 5">DSM 21342</strain>
    </source>
</reference>
<dbReference type="SUPFAM" id="SSF53474">
    <property type="entry name" value="alpha/beta-Hydrolases"/>
    <property type="match status" value="1"/>
</dbReference>
<gene>
    <name evidence="4" type="ORF">SAMN06265350_10638</name>
</gene>
<dbReference type="OrthoDB" id="9809549at2"/>
<dbReference type="GO" id="GO:0052689">
    <property type="term" value="F:carboxylic ester hydrolase activity"/>
    <property type="evidence" value="ECO:0007669"/>
    <property type="project" value="TreeGrafter"/>
</dbReference>
<name>A0A521D7Q0_9SPHI</name>
<proteinExistence type="predicted"/>
<dbReference type="PROSITE" id="PS00708">
    <property type="entry name" value="PRO_ENDOPEP_SER"/>
    <property type="match status" value="1"/>
</dbReference>
<dbReference type="Proteomes" id="UP000315971">
    <property type="component" value="Unassembled WGS sequence"/>
</dbReference>
<dbReference type="InterPro" id="IPR053145">
    <property type="entry name" value="AB_hydrolase_Est10"/>
</dbReference>
<organism evidence="4 5">
    <name type="scientific">Solitalea koreensis</name>
    <dbReference type="NCBI Taxonomy" id="543615"/>
    <lineage>
        <taxon>Bacteria</taxon>
        <taxon>Pseudomonadati</taxon>
        <taxon>Bacteroidota</taxon>
        <taxon>Sphingobacteriia</taxon>
        <taxon>Sphingobacteriales</taxon>
        <taxon>Sphingobacteriaceae</taxon>
        <taxon>Solitalea</taxon>
    </lineage>
</organism>
<evidence type="ECO:0000313" key="4">
    <source>
        <dbReference type="EMBL" id="SMO67736.1"/>
    </source>
</evidence>
<dbReference type="Pfam" id="PF02129">
    <property type="entry name" value="Peptidase_S15"/>
    <property type="match status" value="1"/>
</dbReference>
<dbReference type="PANTHER" id="PTHR43265">
    <property type="entry name" value="ESTERASE ESTD"/>
    <property type="match status" value="1"/>
</dbReference>
<protein>
    <recommendedName>
        <fullName evidence="3">Xaa-Pro dipeptidyl-peptidase-like domain-containing protein</fullName>
    </recommendedName>
</protein>
<keyword evidence="5" id="KW-1185">Reference proteome</keyword>
<feature type="chain" id="PRO_5022207320" description="Xaa-Pro dipeptidyl-peptidase-like domain-containing protein" evidence="2">
    <location>
        <begin position="24"/>
        <end position="467"/>
    </location>
</feature>
<dbReference type="RefSeq" id="WP_142603949.1">
    <property type="nucleotide sequence ID" value="NZ_FXSZ01000006.1"/>
</dbReference>
<dbReference type="PANTHER" id="PTHR43265:SF1">
    <property type="entry name" value="ESTERASE ESTD"/>
    <property type="match status" value="1"/>
</dbReference>
<dbReference type="InterPro" id="IPR000383">
    <property type="entry name" value="Xaa-Pro-like_dom"/>
</dbReference>
<dbReference type="InterPro" id="IPR029058">
    <property type="entry name" value="AB_hydrolase_fold"/>
</dbReference>
<evidence type="ECO:0000256" key="2">
    <source>
        <dbReference type="SAM" id="SignalP"/>
    </source>
</evidence>
<dbReference type="EMBL" id="FXSZ01000006">
    <property type="protein sequence ID" value="SMO67736.1"/>
    <property type="molecule type" value="Genomic_DNA"/>
</dbReference>
<feature type="domain" description="Xaa-Pro dipeptidyl-peptidase-like" evidence="3">
    <location>
        <begin position="149"/>
        <end position="403"/>
    </location>
</feature>
<dbReference type="AlphaFoldDB" id="A0A521D7Q0"/>
<keyword evidence="1" id="KW-0378">Hydrolase</keyword>
<sequence>MLKKLIFFTSIIFLALNTYSQSANISGDWFGRVDLGISLRLAFHISEQGNAFKATMDSPDQKAFGIAVDKITINNDTLQLSIERIGFNYVGVVNKDFQQINGKLSQGSISKELNLSRSEVKKDAANRPQEPKPPFEYVNEDISFHNTKDSVTLSGTFSHPSTSGKYPVLVLISGSGPQDRDETMADHKPFLVIADYLVKNGFAVLRYDDRGFGKSTGSFANSSLYNFAEDAKAAVRYLKTRNDVDQKNIGLIGHSEGGYIAPMIAAQSKDIAYIVLLAGPGIKGSDVILTQNRLIRAANHTPEERINQESDLIKNCTSITASGSKKNNQQLRTQFEAFWNLLSPIEQQALGSKEAFVESRTEIWTAPWYSDFIHFDPSIYLQKVKCPVLAMNGTKDLQVEYQSNLEALSRNLSIAKNKHCTFAAMEGLNHLFQTATTGTIDEYEQIEETFSPKALKLMSDWLKQEIK</sequence>
<feature type="signal peptide" evidence="2">
    <location>
        <begin position="1"/>
        <end position="23"/>
    </location>
</feature>